<reference evidence="6 7" key="1">
    <citation type="submission" date="2018-08" db="EMBL/GenBank/DDBJ databases">
        <title>A genome reference for cultivated species of the human gut microbiota.</title>
        <authorList>
            <person name="Zou Y."/>
            <person name="Xue W."/>
            <person name="Luo G."/>
        </authorList>
    </citation>
    <scope>NUCLEOTIDE SEQUENCE [LARGE SCALE GENOMIC DNA]</scope>
    <source>
        <strain evidence="6 7">AM16-54</strain>
    </source>
</reference>
<dbReference type="SUPFAM" id="SSF49464">
    <property type="entry name" value="Carboxypeptidase regulatory domain-like"/>
    <property type="match status" value="1"/>
</dbReference>
<dbReference type="GO" id="GO:0009279">
    <property type="term" value="C:cell outer membrane"/>
    <property type="evidence" value="ECO:0007669"/>
    <property type="project" value="UniProtKB-SubCell"/>
</dbReference>
<protein>
    <submittedName>
        <fullName evidence="6">TonB-dependent receptor</fullName>
    </submittedName>
</protein>
<evidence type="ECO:0000313" key="5">
    <source>
        <dbReference type="EMBL" id="MQO04778.1"/>
    </source>
</evidence>
<dbReference type="Gene3D" id="2.170.130.10">
    <property type="entry name" value="TonB-dependent receptor, plug domain"/>
    <property type="match status" value="1"/>
</dbReference>
<dbReference type="Proteomes" id="UP000390763">
    <property type="component" value="Unassembled WGS sequence"/>
</dbReference>
<organism evidence="6 7">
    <name type="scientific">Segatella copri</name>
    <dbReference type="NCBI Taxonomy" id="165179"/>
    <lineage>
        <taxon>Bacteria</taxon>
        <taxon>Pseudomonadati</taxon>
        <taxon>Bacteroidota</taxon>
        <taxon>Bacteroidia</taxon>
        <taxon>Bacteroidales</taxon>
        <taxon>Prevotellaceae</taxon>
        <taxon>Segatella</taxon>
    </lineage>
</organism>
<gene>
    <name evidence="6" type="ORF">DW192_10910</name>
    <name evidence="5" type="ORF">F7D62_11830</name>
</gene>
<accession>A0A3R6LE44</accession>
<evidence type="ECO:0000259" key="4">
    <source>
        <dbReference type="Pfam" id="PF14905"/>
    </source>
</evidence>
<reference evidence="5" key="3">
    <citation type="submission" date="2023-10" db="EMBL/GenBank/DDBJ databases">
        <title>Distinct polysaccharide growth profiles of human intestinal Prevotella copri isolates.</title>
        <authorList>
            <person name="Fehlner-Peach H."/>
            <person name="Magnabosco C."/>
            <person name="Raghavan V."/>
            <person name="Scher J.U."/>
            <person name="Tett A."/>
            <person name="Cox L.M."/>
            <person name="Gottsegen C."/>
            <person name="Watters A."/>
            <person name="Wiltshire- Gordon J.D."/>
            <person name="Segata N."/>
            <person name="Bonneau R."/>
            <person name="Littman D.R."/>
        </authorList>
    </citation>
    <scope>NUCLEOTIDE SEQUENCE</scope>
    <source>
        <strain evidence="5">IAK279</strain>
    </source>
</reference>
<dbReference type="InterPro" id="IPR037066">
    <property type="entry name" value="Plug_dom_sf"/>
</dbReference>
<dbReference type="Pfam" id="PF14905">
    <property type="entry name" value="OMP_b-brl_3"/>
    <property type="match status" value="1"/>
</dbReference>
<dbReference type="Pfam" id="PF13715">
    <property type="entry name" value="CarbopepD_reg_2"/>
    <property type="match status" value="1"/>
</dbReference>
<name>A0A3R6LE44_9BACT</name>
<evidence type="ECO:0000256" key="1">
    <source>
        <dbReference type="ARBA" id="ARBA00004442"/>
    </source>
</evidence>
<dbReference type="InterPro" id="IPR008969">
    <property type="entry name" value="CarboxyPept-like_regulatory"/>
</dbReference>
<evidence type="ECO:0000313" key="8">
    <source>
        <dbReference type="Proteomes" id="UP000390763"/>
    </source>
</evidence>
<dbReference type="EMBL" id="VZBT01000085">
    <property type="protein sequence ID" value="MQO04778.1"/>
    <property type="molecule type" value="Genomic_DNA"/>
</dbReference>
<evidence type="ECO:0000256" key="2">
    <source>
        <dbReference type="ARBA" id="ARBA00023136"/>
    </source>
</evidence>
<comment type="subcellular location">
    <subcellularLocation>
        <location evidence="1">Cell outer membrane</location>
    </subcellularLocation>
</comment>
<dbReference type="EMBL" id="QRKB01000028">
    <property type="protein sequence ID" value="RHH81025.1"/>
    <property type="molecule type" value="Genomic_DNA"/>
</dbReference>
<dbReference type="Gene3D" id="2.40.170.20">
    <property type="entry name" value="TonB-dependent receptor, beta-barrel domain"/>
    <property type="match status" value="1"/>
</dbReference>
<feature type="domain" description="Outer membrane protein beta-barrel" evidence="4">
    <location>
        <begin position="476"/>
        <end position="851"/>
    </location>
</feature>
<proteinExistence type="predicted"/>
<dbReference type="AlphaFoldDB" id="A0A3R6LE44"/>
<evidence type="ECO:0000256" key="3">
    <source>
        <dbReference type="ARBA" id="ARBA00023237"/>
    </source>
</evidence>
<dbReference type="InterPro" id="IPR036942">
    <property type="entry name" value="Beta-barrel_TonB_sf"/>
</dbReference>
<keyword evidence="2" id="KW-0472">Membrane</keyword>
<sequence length="873" mass="99700">MFMRDFWKPMPVSGKLIRELLLLFLLFGVQQSYAQRITRQYNNVSFSAALKDLNARQHKYTINFVYDELEDFRVTKSIRNQSVPDAIMQLIGFYPIRMTQVEDNIMVECTQKTPTKMIGRIIDNKNRPVDFANVALLNVSDSSLINGGVTNENGQFVIPCEARKAIVRVSCVGYITTNNTYNIGKIGTITLKEATMNLQKIVVKGHRQPFRMTSEGLVAQVEGTSLEKMGSAEDVLKHLPRVMQKNGDIEVLGKGKPLIYIDNKKIKGIVDLDRLSSSDIKHVEVITEPGAEYDATYQSVIRIKTTRKKGEGLGLTYRQVYQRNHQNNHREVLDLNYRYRGLDIFSNLYGGLSQGYQDQHNDNRLYGKTLMSIDENLIIKNKSYYTSGSLGFNYVFNDKHSVGATYEVNINPYSRGGWNSLMDVWKNGSKTESYTNDMYCRFKSRPTQDITAYYAGQIGKVSIEWNGEIYLRKTGQTQYSEETGIEGGDSRTIESDFTADSWMHASKLVLSFPVWKGTLKVGNEFTESCRANLYTIDEQGTDLPGKTDDQVKESNLAAFVSYGLRLNKVELNAGLRYEHVSSNYYNTGGDYWSEENKDYFVPDQSRKYDHFFPNVSLTFPVGNVKMNMVYKVTVSRPSYSQLSSNVQYNSRYYYQGGNPLLKSTFEHGIGINLGYKWFQFFANWRYLVDPCYQVIEPYHDNELISMYTFRNLNHTQVCYVGLTASPTIGWWHPTLDAGMRKQFLTIGGKAYSKPIFIGSFNNAFSLPCGWTLNLDMSWNTQGHSALPLYMAQGGVDVSLRRSFLHDRLNVTLAGNDLFATMRNSTRLVYGTSDIYTRKYTDTRMIMCSFSYKFNVSRSKYKGTGAGNTEKNRL</sequence>
<evidence type="ECO:0000313" key="6">
    <source>
        <dbReference type="EMBL" id="RHH81025.1"/>
    </source>
</evidence>
<reference evidence="8" key="2">
    <citation type="submission" date="2019-09" db="EMBL/GenBank/DDBJ databases">
        <title>Distinct polysaccharide growth profiles of human intestinal Prevotella copri isolates.</title>
        <authorList>
            <person name="Fehlner-Peach H."/>
            <person name="Magnabosco C."/>
            <person name="Raghavan V."/>
            <person name="Scher J.U."/>
            <person name="Tett A."/>
            <person name="Cox L.M."/>
            <person name="Gottsegen C."/>
            <person name="Watters A."/>
            <person name="Wiltshire- Gordon J.D."/>
            <person name="Segata N."/>
            <person name="Bonneau R."/>
            <person name="Littman D.R."/>
        </authorList>
    </citation>
    <scope>NUCLEOTIDE SEQUENCE [LARGE SCALE GENOMIC DNA]</scope>
    <source>
        <strain evidence="8">iAK279</strain>
    </source>
</reference>
<comment type="caution">
    <text evidence="6">The sequence shown here is derived from an EMBL/GenBank/DDBJ whole genome shotgun (WGS) entry which is preliminary data.</text>
</comment>
<evidence type="ECO:0000313" key="7">
    <source>
        <dbReference type="Proteomes" id="UP000284548"/>
    </source>
</evidence>
<dbReference type="SUPFAM" id="SSF56935">
    <property type="entry name" value="Porins"/>
    <property type="match status" value="1"/>
</dbReference>
<keyword evidence="6" id="KW-0675">Receptor</keyword>
<dbReference type="Proteomes" id="UP000284548">
    <property type="component" value="Unassembled WGS sequence"/>
</dbReference>
<keyword evidence="3" id="KW-0998">Cell outer membrane</keyword>
<dbReference type="InterPro" id="IPR041700">
    <property type="entry name" value="OMP_b-brl_3"/>
</dbReference>